<protein>
    <recommendedName>
        <fullName evidence="15">CRAL-TRIO domain-containing protein</fullName>
    </recommendedName>
</protein>
<dbReference type="SMART" id="SM01100">
    <property type="entry name" value="CRAL_TRIO_N"/>
    <property type="match status" value="1"/>
</dbReference>
<dbReference type="InterPro" id="IPR011074">
    <property type="entry name" value="CRAL/TRIO_N_dom"/>
</dbReference>
<dbReference type="PROSITE" id="PS50866">
    <property type="entry name" value="GOLD"/>
    <property type="match status" value="1"/>
</dbReference>
<organism evidence="13 14">
    <name type="scientific">Microthlaspi erraticum</name>
    <dbReference type="NCBI Taxonomy" id="1685480"/>
    <lineage>
        <taxon>Eukaryota</taxon>
        <taxon>Viridiplantae</taxon>
        <taxon>Streptophyta</taxon>
        <taxon>Embryophyta</taxon>
        <taxon>Tracheophyta</taxon>
        <taxon>Spermatophyta</taxon>
        <taxon>Magnoliopsida</taxon>
        <taxon>eudicotyledons</taxon>
        <taxon>Gunneridae</taxon>
        <taxon>Pentapetalae</taxon>
        <taxon>rosids</taxon>
        <taxon>malvids</taxon>
        <taxon>Brassicales</taxon>
        <taxon>Brassicaceae</taxon>
        <taxon>Coluteocarpeae</taxon>
        <taxon>Microthlaspi</taxon>
    </lineage>
</organism>
<reference evidence="13" key="1">
    <citation type="submission" date="2020-01" db="EMBL/GenBank/DDBJ databases">
        <authorList>
            <person name="Mishra B."/>
        </authorList>
    </citation>
    <scope>NUCLEOTIDE SEQUENCE [LARGE SCALE GENOMIC DNA]</scope>
</reference>
<dbReference type="EMBL" id="CACVBM020001385">
    <property type="protein sequence ID" value="CAA7048303.1"/>
    <property type="molecule type" value="Genomic_DNA"/>
</dbReference>
<dbReference type="Pfam" id="PF03765">
    <property type="entry name" value="CRAL_TRIO_N"/>
    <property type="match status" value="1"/>
</dbReference>
<dbReference type="PANTHER" id="PTHR45932:SF2">
    <property type="entry name" value="PATELLIN-4"/>
    <property type="match status" value="1"/>
</dbReference>
<evidence type="ECO:0000256" key="7">
    <source>
        <dbReference type="ARBA" id="ARBA00023121"/>
    </source>
</evidence>
<accession>A0A6D2KG38</accession>
<dbReference type="GO" id="GO:0008289">
    <property type="term" value="F:lipid binding"/>
    <property type="evidence" value="ECO:0007669"/>
    <property type="project" value="UniProtKB-KW"/>
</dbReference>
<evidence type="ECO:0000256" key="3">
    <source>
        <dbReference type="ARBA" id="ARBA00007155"/>
    </source>
</evidence>
<dbReference type="InterPro" id="IPR036865">
    <property type="entry name" value="CRAL-TRIO_dom_sf"/>
</dbReference>
<dbReference type="SUPFAM" id="SSF52087">
    <property type="entry name" value="CRAL/TRIO domain"/>
    <property type="match status" value="1"/>
</dbReference>
<dbReference type="SUPFAM" id="SSF46938">
    <property type="entry name" value="CRAL/TRIO N-terminal domain"/>
    <property type="match status" value="1"/>
</dbReference>
<dbReference type="InterPro" id="IPR001251">
    <property type="entry name" value="CRAL-TRIO_dom"/>
</dbReference>
<evidence type="ECO:0000256" key="8">
    <source>
        <dbReference type="ARBA" id="ARBA00023136"/>
    </source>
</evidence>
<evidence type="ECO:0000256" key="6">
    <source>
        <dbReference type="ARBA" id="ARBA00022618"/>
    </source>
</evidence>
<evidence type="ECO:0000313" key="14">
    <source>
        <dbReference type="Proteomes" id="UP000467841"/>
    </source>
</evidence>
<gene>
    <name evidence="13" type="ORF">MERR_LOCUS35538</name>
</gene>
<evidence type="ECO:0000256" key="2">
    <source>
        <dbReference type="ARBA" id="ARBA00004496"/>
    </source>
</evidence>
<dbReference type="GO" id="GO:0005737">
    <property type="term" value="C:cytoplasm"/>
    <property type="evidence" value="ECO:0007669"/>
    <property type="project" value="UniProtKB-SubCell"/>
</dbReference>
<dbReference type="CDD" id="cd00170">
    <property type="entry name" value="SEC14"/>
    <property type="match status" value="1"/>
</dbReference>
<feature type="domain" description="CRAL-TRIO" evidence="11">
    <location>
        <begin position="172"/>
        <end position="343"/>
    </location>
</feature>
<keyword evidence="4" id="KW-0813">Transport</keyword>
<evidence type="ECO:0000256" key="1">
    <source>
        <dbReference type="ARBA" id="ARBA00004370"/>
    </source>
</evidence>
<dbReference type="Pfam" id="PF00650">
    <property type="entry name" value="CRAL_TRIO"/>
    <property type="match status" value="1"/>
</dbReference>
<dbReference type="Gene3D" id="3.40.525.10">
    <property type="entry name" value="CRAL-TRIO lipid binding domain"/>
    <property type="match status" value="1"/>
</dbReference>
<dbReference type="Pfam" id="PF25099">
    <property type="entry name" value="GOLD_PATL1_C"/>
    <property type="match status" value="1"/>
</dbReference>
<dbReference type="InterPro" id="IPR036273">
    <property type="entry name" value="CRAL/TRIO_N_dom_sf"/>
</dbReference>
<dbReference type="Gene3D" id="2.60.120.680">
    <property type="entry name" value="GOLD domain"/>
    <property type="match status" value="1"/>
</dbReference>
<keyword evidence="10" id="KW-0175">Coiled coil</keyword>
<keyword evidence="14" id="KW-1185">Reference proteome</keyword>
<comment type="caution">
    <text evidence="13">The sequence shown here is derived from an EMBL/GenBank/DDBJ whole genome shotgun (WGS) entry which is preliminary data.</text>
</comment>
<dbReference type="Gene3D" id="1.10.8.20">
    <property type="entry name" value="N-terminal domain of phosphatidylinositol transfer protein sec14p"/>
    <property type="match status" value="1"/>
</dbReference>
<dbReference type="InterPro" id="IPR044834">
    <property type="entry name" value="PATL"/>
</dbReference>
<dbReference type="OrthoDB" id="75724at2759"/>
<keyword evidence="5" id="KW-0963">Cytoplasm</keyword>
<dbReference type="SMART" id="SM00516">
    <property type="entry name" value="SEC14"/>
    <property type="match status" value="1"/>
</dbReference>
<dbReference type="PROSITE" id="PS50191">
    <property type="entry name" value="CRAL_TRIO"/>
    <property type="match status" value="1"/>
</dbReference>
<sequence length="502" mass="56914">MTAEVKVDLKEYQRNALRDLKRKLEEAIVENTSFEKKREREIPVKGEKEKKTKDTAENYIETLRVPLLPSKGAQGTDVCLLGARDFKVIWSNLKTKLEEAILGDIVFKNSREFHEDIELWGVPLLPSKGAEGTDVILLKFLRTREFKVNEALEMLKKTLKWRKHHMVDSVLGEDFGKDLASAAYKDGVDREHRPVCYNVHEFFENKELYKKTYGSEESKEKLLRWRCQLLEKGIKKLELKPGGVTTLLQIHDLKHACGFSTEDLINAVIALQENYPGFVSRHVFINAPFLFCTLMSLISPFLVQRTKSKIVVARPADVTETLLKYITAEQIPFKYGGFRREDDTEFSLEAVSELVVAPGSTETIEILAPEAQGRLVWDIAVLGWDVNYKEEFEPTDERAYTIIVKKEKTIASNEGPMRNSFKNKESGKIVLTVENVSSNFPLLGSQHLMAADVLAVVGEAMVFQTLVWQNCPLRPPLAVEKIPANVAAGSLTMTERIVRAEA</sequence>
<feature type="coiled-coil region" evidence="10">
    <location>
        <begin position="10"/>
        <end position="37"/>
    </location>
</feature>
<name>A0A6D2KG38_9BRAS</name>
<keyword evidence="9" id="KW-0131">Cell cycle</keyword>
<evidence type="ECO:0000256" key="5">
    <source>
        <dbReference type="ARBA" id="ARBA00022490"/>
    </source>
</evidence>
<dbReference type="GO" id="GO:0051301">
    <property type="term" value="P:cell division"/>
    <property type="evidence" value="ECO:0007669"/>
    <property type="project" value="UniProtKB-KW"/>
</dbReference>
<dbReference type="InterPro" id="IPR056794">
    <property type="entry name" value="PATL1-6_C_GOLD"/>
</dbReference>
<keyword evidence="7" id="KW-0446">Lipid-binding</keyword>
<evidence type="ECO:0000256" key="9">
    <source>
        <dbReference type="ARBA" id="ARBA00023306"/>
    </source>
</evidence>
<dbReference type="InterPro" id="IPR009038">
    <property type="entry name" value="GOLD_dom"/>
</dbReference>
<evidence type="ECO:0000313" key="13">
    <source>
        <dbReference type="EMBL" id="CAA7048303.1"/>
    </source>
</evidence>
<proteinExistence type="inferred from homology"/>
<keyword evidence="6" id="KW-0132">Cell division</keyword>
<keyword evidence="8" id="KW-0472">Membrane</keyword>
<evidence type="ECO:0000256" key="10">
    <source>
        <dbReference type="SAM" id="Coils"/>
    </source>
</evidence>
<evidence type="ECO:0008006" key="15">
    <source>
        <dbReference type="Google" id="ProtNLM"/>
    </source>
</evidence>
<evidence type="ECO:0000259" key="12">
    <source>
        <dbReference type="PROSITE" id="PS50866"/>
    </source>
</evidence>
<dbReference type="GO" id="GO:0016020">
    <property type="term" value="C:membrane"/>
    <property type="evidence" value="ECO:0007669"/>
    <property type="project" value="UniProtKB-SubCell"/>
</dbReference>
<feature type="domain" description="GOLD" evidence="12">
    <location>
        <begin position="344"/>
        <end position="467"/>
    </location>
</feature>
<evidence type="ECO:0000259" key="11">
    <source>
        <dbReference type="PROSITE" id="PS50191"/>
    </source>
</evidence>
<dbReference type="Proteomes" id="UP000467841">
    <property type="component" value="Unassembled WGS sequence"/>
</dbReference>
<comment type="similarity">
    <text evidence="3">Belongs to the patellin family.</text>
</comment>
<evidence type="ECO:0000256" key="4">
    <source>
        <dbReference type="ARBA" id="ARBA00022448"/>
    </source>
</evidence>
<dbReference type="PANTHER" id="PTHR45932">
    <property type="entry name" value="PATELLIN-1"/>
    <property type="match status" value="1"/>
</dbReference>
<dbReference type="AlphaFoldDB" id="A0A6D2KG38"/>
<comment type="subcellular location">
    <subcellularLocation>
        <location evidence="2">Cytoplasm</location>
    </subcellularLocation>
    <subcellularLocation>
        <location evidence="1">Membrane</location>
    </subcellularLocation>
</comment>